<dbReference type="InterPro" id="IPR025595">
    <property type="entry name" value="PterinBD-DUF4346"/>
</dbReference>
<evidence type="ECO:0000259" key="2">
    <source>
        <dbReference type="Pfam" id="PF00303"/>
    </source>
</evidence>
<reference evidence="4 5" key="1">
    <citation type="submission" date="2020-03" db="EMBL/GenBank/DDBJ databases">
        <authorList>
            <consortium name="Genoscope - CEA"/>
            <person name="William W."/>
        </authorList>
    </citation>
    <scope>NUCLEOTIDE SEQUENCE [LARGE SCALE GENOMIC DNA]</scope>
    <source>
        <strain evidence="5">DSM 16959</strain>
    </source>
</reference>
<dbReference type="Gene3D" id="3.30.572.10">
    <property type="entry name" value="Thymidylate synthase/dCMP hydroxymethylase domain"/>
    <property type="match status" value="1"/>
</dbReference>
<feature type="domain" description="Thymidylate synthase/dCMP hydroxymethylase" evidence="2">
    <location>
        <begin position="103"/>
        <end position="224"/>
    </location>
</feature>
<dbReference type="OrthoDB" id="427400at2"/>
<evidence type="ECO:0000259" key="3">
    <source>
        <dbReference type="Pfam" id="PF14251"/>
    </source>
</evidence>
<evidence type="ECO:0000313" key="5">
    <source>
        <dbReference type="Proteomes" id="UP000515733"/>
    </source>
</evidence>
<dbReference type="AlphaFoldDB" id="A0A6S6Y761"/>
<dbReference type="InterPro" id="IPR023451">
    <property type="entry name" value="Thymidate_synth/dCMP_Mease_dom"/>
</dbReference>
<keyword evidence="5" id="KW-1185">Reference proteome</keyword>
<dbReference type="RefSeq" id="WP_145772132.1">
    <property type="nucleotide sequence ID" value="NZ_LR778301.1"/>
</dbReference>
<dbReference type="SUPFAM" id="SSF55831">
    <property type="entry name" value="Thymidylate synthase/dCMP hydroxymethylase"/>
    <property type="match status" value="1"/>
</dbReference>
<dbReference type="EMBL" id="LR778301">
    <property type="protein sequence ID" value="CAB1368318.1"/>
    <property type="molecule type" value="Genomic_DNA"/>
</dbReference>
<evidence type="ECO:0000256" key="1">
    <source>
        <dbReference type="ARBA" id="ARBA00022679"/>
    </source>
</evidence>
<sequence length="309" mass="35338">MEQKQSSNKSERKKFSSRLTTFPIYAESIGDAWLQLLNLVLRVGFEKKFENSSRSRVAESLNVILTIEQVGNENDFYKFFGFSSDAVQRRLKIIESAVTKLTNKNQQDKQRVGQIEILSNQLRESPDNDVSIFFIDDESNRISTDFTSVTFSVIDGKLIGSFTQLKANIFTEWPIEALALAHFQRKVAEQAGLEIGALVYMIKSAQLYDEDWERAEEHLKEFFKRPLPLQIDPAGIFLFGNNGGKASAMLLDHDASEIFWEGGFDDPEDLSWYIVDVMPWLHPQHIRYVGQECAALMRAIKSKECYVQG</sequence>
<gene>
    <name evidence="4" type="ORF">DENOEST_1153</name>
</gene>
<dbReference type="Proteomes" id="UP000515733">
    <property type="component" value="Chromosome"/>
</dbReference>
<dbReference type="InterPro" id="IPR036926">
    <property type="entry name" value="Thymidate_synth/dCMP_Mease_sf"/>
</dbReference>
<evidence type="ECO:0000313" key="4">
    <source>
        <dbReference type="EMBL" id="CAB1368318.1"/>
    </source>
</evidence>
<dbReference type="GO" id="GO:0016740">
    <property type="term" value="F:transferase activity"/>
    <property type="evidence" value="ECO:0007669"/>
    <property type="project" value="UniProtKB-KW"/>
</dbReference>
<name>A0A6S6Y761_9PROT</name>
<accession>A0A6S6Y761</accession>
<protein>
    <submittedName>
        <fullName evidence="4">Uncharacterized protein</fullName>
    </submittedName>
</protein>
<dbReference type="Pfam" id="PF00303">
    <property type="entry name" value="Thymidylat_synt"/>
    <property type="match status" value="1"/>
</dbReference>
<dbReference type="Pfam" id="PF14251">
    <property type="entry name" value="PterinBD-DUF4346"/>
    <property type="match status" value="1"/>
</dbReference>
<dbReference type="KEGG" id="doe:DENOEST_1153"/>
<keyword evidence="1" id="KW-0808">Transferase</keyword>
<proteinExistence type="predicted"/>
<feature type="domain" description="DUF4346" evidence="3">
    <location>
        <begin position="232"/>
        <end position="308"/>
    </location>
</feature>
<organism evidence="4 5">
    <name type="scientific">Denitratisoma oestradiolicum</name>
    <dbReference type="NCBI Taxonomy" id="311182"/>
    <lineage>
        <taxon>Bacteria</taxon>
        <taxon>Pseudomonadati</taxon>
        <taxon>Pseudomonadota</taxon>
        <taxon>Betaproteobacteria</taxon>
        <taxon>Nitrosomonadales</taxon>
        <taxon>Sterolibacteriaceae</taxon>
        <taxon>Denitratisoma</taxon>
    </lineage>
</organism>